<sequence>MTCPNCNRVIPDDSIFCPECGVKISEYGLAPGMMRCPACGALTPKNSNFCTNCRAPLSPQTTQAQREAAMQAAQLKMQAENLRLQQEQLRLQQEQNASMLRCPRCGSTSISGQKKGYGAVKGGLGALAAGAVAGPIGAVVGLGAGNIGRKKVICTCMNCGYKFKAGRK</sequence>
<dbReference type="AlphaFoldDB" id="A0A9D2L0C3"/>
<keyword evidence="1" id="KW-0175">Coiled coil</keyword>
<accession>A0A9D2L0C3</accession>
<evidence type="ECO:0000313" key="3">
    <source>
        <dbReference type="EMBL" id="HJA92101.1"/>
    </source>
</evidence>
<proteinExistence type="predicted"/>
<evidence type="ECO:0000256" key="1">
    <source>
        <dbReference type="SAM" id="Coils"/>
    </source>
</evidence>
<evidence type="ECO:0000313" key="4">
    <source>
        <dbReference type="Proteomes" id="UP000886858"/>
    </source>
</evidence>
<feature type="domain" description="DZANK-type" evidence="2">
    <location>
        <begin position="3"/>
        <end position="53"/>
    </location>
</feature>
<feature type="coiled-coil region" evidence="1">
    <location>
        <begin position="65"/>
        <end position="97"/>
    </location>
</feature>
<gene>
    <name evidence="3" type="ORF">H9717_03095</name>
</gene>
<organism evidence="3 4">
    <name type="scientific">Candidatus Eisenbergiella merdipullorum</name>
    <dbReference type="NCBI Taxonomy" id="2838553"/>
    <lineage>
        <taxon>Bacteria</taxon>
        <taxon>Bacillati</taxon>
        <taxon>Bacillota</taxon>
        <taxon>Clostridia</taxon>
        <taxon>Lachnospirales</taxon>
        <taxon>Lachnospiraceae</taxon>
        <taxon>Eisenbergiella</taxon>
    </lineage>
</organism>
<dbReference type="EMBL" id="DWYY01000036">
    <property type="protein sequence ID" value="HJA92101.1"/>
    <property type="molecule type" value="Genomic_DNA"/>
</dbReference>
<dbReference type="Pfam" id="PF12773">
    <property type="entry name" value="DZR"/>
    <property type="match status" value="1"/>
</dbReference>
<comment type="caution">
    <text evidence="3">The sequence shown here is derived from an EMBL/GenBank/DDBJ whole genome shotgun (WGS) entry which is preliminary data.</text>
</comment>
<reference evidence="3" key="2">
    <citation type="submission" date="2021-04" db="EMBL/GenBank/DDBJ databases">
        <authorList>
            <person name="Gilroy R."/>
        </authorList>
    </citation>
    <scope>NUCLEOTIDE SEQUENCE</scope>
    <source>
        <strain evidence="3">CHK179-7159</strain>
    </source>
</reference>
<reference evidence="3" key="1">
    <citation type="journal article" date="2021" name="PeerJ">
        <title>Extensive microbial diversity within the chicken gut microbiome revealed by metagenomics and culture.</title>
        <authorList>
            <person name="Gilroy R."/>
            <person name="Ravi A."/>
            <person name="Getino M."/>
            <person name="Pursley I."/>
            <person name="Horton D.L."/>
            <person name="Alikhan N.F."/>
            <person name="Baker D."/>
            <person name="Gharbi K."/>
            <person name="Hall N."/>
            <person name="Watson M."/>
            <person name="Adriaenssens E.M."/>
            <person name="Foster-Nyarko E."/>
            <person name="Jarju S."/>
            <person name="Secka A."/>
            <person name="Antonio M."/>
            <person name="Oren A."/>
            <person name="Chaudhuri R.R."/>
            <person name="La Ragione R."/>
            <person name="Hildebrand F."/>
            <person name="Pallen M.J."/>
        </authorList>
    </citation>
    <scope>NUCLEOTIDE SEQUENCE</scope>
    <source>
        <strain evidence="3">CHK179-7159</strain>
    </source>
</reference>
<protein>
    <submittedName>
        <fullName evidence="3">Zinc ribbon domain-containing protein</fullName>
    </submittedName>
</protein>
<dbReference type="Proteomes" id="UP000886858">
    <property type="component" value="Unassembled WGS sequence"/>
</dbReference>
<evidence type="ECO:0000259" key="2">
    <source>
        <dbReference type="Pfam" id="PF12773"/>
    </source>
</evidence>
<name>A0A9D2L0C3_9FIRM</name>
<dbReference type="InterPro" id="IPR025874">
    <property type="entry name" value="DZR"/>
</dbReference>